<keyword evidence="3" id="KW-0238">DNA-binding</keyword>
<dbReference type="Proteomes" id="UP000649753">
    <property type="component" value="Unassembled WGS sequence"/>
</dbReference>
<feature type="domain" description="HTH arsR-type" evidence="2">
    <location>
        <begin position="7"/>
        <end position="89"/>
    </location>
</feature>
<organism evidence="3 4">
    <name type="scientific">Plantactinospora soyae</name>
    <dbReference type="NCBI Taxonomy" id="1544732"/>
    <lineage>
        <taxon>Bacteria</taxon>
        <taxon>Bacillati</taxon>
        <taxon>Actinomycetota</taxon>
        <taxon>Actinomycetes</taxon>
        <taxon>Micromonosporales</taxon>
        <taxon>Micromonosporaceae</taxon>
        <taxon>Plantactinospora</taxon>
    </lineage>
</organism>
<dbReference type="InterPro" id="IPR036388">
    <property type="entry name" value="WH-like_DNA-bd_sf"/>
</dbReference>
<gene>
    <name evidence="3" type="ORF">H4W31_006325</name>
</gene>
<dbReference type="CDD" id="cd00090">
    <property type="entry name" value="HTH_ARSR"/>
    <property type="match status" value="1"/>
</dbReference>
<dbReference type="InterPro" id="IPR036390">
    <property type="entry name" value="WH_DNA-bd_sf"/>
</dbReference>
<dbReference type="InterPro" id="IPR011991">
    <property type="entry name" value="ArsR-like_HTH"/>
</dbReference>
<comment type="caution">
    <text evidence="3">The sequence shown here is derived from an EMBL/GenBank/DDBJ whole genome shotgun (WGS) entry which is preliminary data.</text>
</comment>
<evidence type="ECO:0000313" key="4">
    <source>
        <dbReference type="Proteomes" id="UP000649753"/>
    </source>
</evidence>
<dbReference type="SMART" id="SM00418">
    <property type="entry name" value="HTH_ARSR"/>
    <property type="match status" value="1"/>
</dbReference>
<dbReference type="RefSeq" id="WP_192769927.1">
    <property type="nucleotide sequence ID" value="NZ_JADBEB010000001.1"/>
</dbReference>
<name>A0A927M9W9_9ACTN</name>
<accession>A0A927M9W9</accession>
<dbReference type="SUPFAM" id="SSF46785">
    <property type="entry name" value="Winged helix' DNA-binding domain"/>
    <property type="match status" value="1"/>
</dbReference>
<dbReference type="GO" id="GO:0003700">
    <property type="term" value="F:DNA-binding transcription factor activity"/>
    <property type="evidence" value="ECO:0007669"/>
    <property type="project" value="InterPro"/>
</dbReference>
<sequence length="132" mass="14194">MDPRFDEFLHVPARLSIVALLAPAAWVDFSFLRDTIGTSDSALSKHVSALAEAGYVNVRKDQQRRARRTSVQLTAHGRHAFQRHAAALQQIVAAAQASAALTTPDSHASEPADSSEMVASVDLSDDTISKIS</sequence>
<keyword evidence="4" id="KW-1185">Reference proteome</keyword>
<evidence type="ECO:0000256" key="1">
    <source>
        <dbReference type="SAM" id="MobiDB-lite"/>
    </source>
</evidence>
<feature type="region of interest" description="Disordered" evidence="1">
    <location>
        <begin position="99"/>
        <end position="132"/>
    </location>
</feature>
<evidence type="ECO:0000259" key="2">
    <source>
        <dbReference type="SMART" id="SM00418"/>
    </source>
</evidence>
<dbReference type="GO" id="GO:0003677">
    <property type="term" value="F:DNA binding"/>
    <property type="evidence" value="ECO:0007669"/>
    <property type="project" value="UniProtKB-KW"/>
</dbReference>
<dbReference type="InterPro" id="IPR027395">
    <property type="entry name" value="WH_DNA-bd_dom"/>
</dbReference>
<proteinExistence type="predicted"/>
<protein>
    <submittedName>
        <fullName evidence="3">DNA-binding transcriptional ArsR family regulator</fullName>
    </submittedName>
</protein>
<dbReference type="PANTHER" id="PTHR37318">
    <property type="entry name" value="BSL7504 PROTEIN"/>
    <property type="match status" value="1"/>
</dbReference>
<evidence type="ECO:0000313" key="3">
    <source>
        <dbReference type="EMBL" id="MBE1490687.1"/>
    </source>
</evidence>
<reference evidence="3" key="1">
    <citation type="submission" date="2020-10" db="EMBL/GenBank/DDBJ databases">
        <title>Sequencing the genomes of 1000 actinobacteria strains.</title>
        <authorList>
            <person name="Klenk H.-P."/>
        </authorList>
    </citation>
    <scope>NUCLEOTIDE SEQUENCE</scope>
    <source>
        <strain evidence="3">DSM 46832</strain>
    </source>
</reference>
<dbReference type="AlphaFoldDB" id="A0A927M9W9"/>
<dbReference type="Gene3D" id="1.10.10.10">
    <property type="entry name" value="Winged helix-like DNA-binding domain superfamily/Winged helix DNA-binding domain"/>
    <property type="match status" value="1"/>
</dbReference>
<dbReference type="PANTHER" id="PTHR37318:SF1">
    <property type="entry name" value="BSL7504 PROTEIN"/>
    <property type="match status" value="1"/>
</dbReference>
<dbReference type="EMBL" id="JADBEB010000001">
    <property type="protein sequence ID" value="MBE1490687.1"/>
    <property type="molecule type" value="Genomic_DNA"/>
</dbReference>
<dbReference type="Pfam" id="PF13601">
    <property type="entry name" value="HTH_34"/>
    <property type="match status" value="1"/>
</dbReference>
<dbReference type="InterPro" id="IPR001845">
    <property type="entry name" value="HTH_ArsR_DNA-bd_dom"/>
</dbReference>